<proteinExistence type="predicted"/>
<organism evidence="2 3">
    <name type="scientific">Delitschia confertaspora ATCC 74209</name>
    <dbReference type="NCBI Taxonomy" id="1513339"/>
    <lineage>
        <taxon>Eukaryota</taxon>
        <taxon>Fungi</taxon>
        <taxon>Dikarya</taxon>
        <taxon>Ascomycota</taxon>
        <taxon>Pezizomycotina</taxon>
        <taxon>Dothideomycetes</taxon>
        <taxon>Pleosporomycetidae</taxon>
        <taxon>Pleosporales</taxon>
        <taxon>Delitschiaceae</taxon>
        <taxon>Delitschia</taxon>
    </lineage>
</organism>
<reference evidence="2" key="1">
    <citation type="journal article" date="2020" name="Stud. Mycol.">
        <title>101 Dothideomycetes genomes: a test case for predicting lifestyles and emergence of pathogens.</title>
        <authorList>
            <person name="Haridas S."/>
            <person name="Albert R."/>
            <person name="Binder M."/>
            <person name="Bloem J."/>
            <person name="Labutti K."/>
            <person name="Salamov A."/>
            <person name="Andreopoulos B."/>
            <person name="Baker S."/>
            <person name="Barry K."/>
            <person name="Bills G."/>
            <person name="Bluhm B."/>
            <person name="Cannon C."/>
            <person name="Castanera R."/>
            <person name="Culley D."/>
            <person name="Daum C."/>
            <person name="Ezra D."/>
            <person name="Gonzalez J."/>
            <person name="Henrissat B."/>
            <person name="Kuo A."/>
            <person name="Liang C."/>
            <person name="Lipzen A."/>
            <person name="Lutzoni F."/>
            <person name="Magnuson J."/>
            <person name="Mondo S."/>
            <person name="Nolan M."/>
            <person name="Ohm R."/>
            <person name="Pangilinan J."/>
            <person name="Park H.-J."/>
            <person name="Ramirez L."/>
            <person name="Alfaro M."/>
            <person name="Sun H."/>
            <person name="Tritt A."/>
            <person name="Yoshinaga Y."/>
            <person name="Zwiers L.-H."/>
            <person name="Turgeon B."/>
            <person name="Goodwin S."/>
            <person name="Spatafora J."/>
            <person name="Crous P."/>
            <person name="Grigoriev I."/>
        </authorList>
    </citation>
    <scope>NUCLEOTIDE SEQUENCE</scope>
    <source>
        <strain evidence="2">ATCC 74209</strain>
    </source>
</reference>
<dbReference type="OrthoDB" id="2565191at2759"/>
<evidence type="ECO:0000256" key="1">
    <source>
        <dbReference type="SAM" id="MobiDB-lite"/>
    </source>
</evidence>
<dbReference type="GO" id="GO:0006360">
    <property type="term" value="P:transcription by RNA polymerase I"/>
    <property type="evidence" value="ECO:0007669"/>
    <property type="project" value="InterPro"/>
</dbReference>
<sequence length="175" mass="19270">MDDEKREHTKRPVKRHIATVFDATAGRISQDGFIQSRPAPSSKYSDHLSTATQPIRPDEVLFKQRNAPPRYQETDYYYANSKLNKGSDLPSSDLVKALHSYIAENYSKSSLAPSNKIWKSMDETALLALGILVEETASSVLGETGDLAFLEAGGVEEPKSLPKSHDDESSSGPED</sequence>
<evidence type="ECO:0000313" key="3">
    <source>
        <dbReference type="Proteomes" id="UP000799536"/>
    </source>
</evidence>
<dbReference type="Proteomes" id="UP000799536">
    <property type="component" value="Unassembled WGS sequence"/>
</dbReference>
<comment type="caution">
    <text evidence="2">The sequence shown here is derived from an EMBL/GenBank/DDBJ whole genome shotgun (WGS) entry which is preliminary data.</text>
</comment>
<protein>
    <submittedName>
        <fullName evidence="2">Uncharacterized protein</fullName>
    </submittedName>
</protein>
<dbReference type="PANTHER" id="PTHR28054">
    <property type="entry name" value="RNA POLYMERASE I-SPECIFIC TRANSCRIPTION INITIATION FACTOR RRN10"/>
    <property type="match status" value="1"/>
</dbReference>
<feature type="region of interest" description="Disordered" evidence="1">
    <location>
        <begin position="29"/>
        <end position="52"/>
    </location>
</feature>
<accession>A0A9P4JN25</accession>
<dbReference type="EMBL" id="ML994038">
    <property type="protein sequence ID" value="KAF2200119.1"/>
    <property type="molecule type" value="Genomic_DNA"/>
</dbReference>
<feature type="region of interest" description="Disordered" evidence="1">
    <location>
        <begin position="152"/>
        <end position="175"/>
    </location>
</feature>
<evidence type="ECO:0000313" key="2">
    <source>
        <dbReference type="EMBL" id="KAF2200119.1"/>
    </source>
</evidence>
<name>A0A9P4JN25_9PLEO</name>
<dbReference type="PANTHER" id="PTHR28054:SF1">
    <property type="entry name" value="RNA POLYMERASE I-SPECIFIC TRANSCRIPTION INITIATION FACTOR RRN10"/>
    <property type="match status" value="1"/>
</dbReference>
<dbReference type="InterPro" id="IPR022793">
    <property type="entry name" value="Rrn10"/>
</dbReference>
<feature type="compositionally biased region" description="Polar residues" evidence="1">
    <location>
        <begin position="38"/>
        <end position="52"/>
    </location>
</feature>
<gene>
    <name evidence="2" type="ORF">GQ43DRAFT_472992</name>
</gene>
<feature type="compositionally biased region" description="Basic and acidic residues" evidence="1">
    <location>
        <begin position="156"/>
        <end position="168"/>
    </location>
</feature>
<dbReference type="AlphaFoldDB" id="A0A9P4JN25"/>
<keyword evidence="3" id="KW-1185">Reference proteome</keyword>